<reference evidence="12 13" key="1">
    <citation type="submission" date="2017-06" db="EMBL/GenBank/DDBJ databases">
        <title>A platform for efficient transgenesis in Macrostomum lignano, a flatworm model organism for stem cell research.</title>
        <authorList>
            <person name="Berezikov E."/>
        </authorList>
    </citation>
    <scope>NUCLEOTIDE SEQUENCE [LARGE SCALE GENOMIC DNA]</scope>
    <source>
        <strain evidence="12">DV1</strain>
        <tissue evidence="12">Whole organism</tissue>
    </source>
</reference>
<gene>
    <name evidence="12" type="ORF">BOX15_Mlig011269g2</name>
</gene>
<dbReference type="AlphaFoldDB" id="A0A267DT57"/>
<dbReference type="PANTHER" id="PTHR16515:SF49">
    <property type="entry name" value="GASTRULA ZINC FINGER PROTEIN XLCGF49.1-LIKE-RELATED"/>
    <property type="match status" value="1"/>
</dbReference>
<keyword evidence="3" id="KW-0479">Metal-binding</keyword>
<dbReference type="GO" id="GO:0005634">
    <property type="term" value="C:nucleus"/>
    <property type="evidence" value="ECO:0007669"/>
    <property type="project" value="UniProtKB-SubCell"/>
</dbReference>
<dbReference type="InterPro" id="IPR050331">
    <property type="entry name" value="Zinc_finger"/>
</dbReference>
<dbReference type="Proteomes" id="UP000215902">
    <property type="component" value="Unassembled WGS sequence"/>
</dbReference>
<evidence type="ECO:0000256" key="9">
    <source>
        <dbReference type="ARBA" id="ARBA00023242"/>
    </source>
</evidence>
<dbReference type="OrthoDB" id="40579at2759"/>
<dbReference type="PROSITE" id="PS50157">
    <property type="entry name" value="ZINC_FINGER_C2H2_2"/>
    <property type="match status" value="2"/>
</dbReference>
<keyword evidence="9" id="KW-0539">Nucleus</keyword>
<evidence type="ECO:0000256" key="7">
    <source>
        <dbReference type="ARBA" id="ARBA00023015"/>
    </source>
</evidence>
<evidence type="ECO:0000256" key="2">
    <source>
        <dbReference type="ARBA" id="ARBA00006991"/>
    </source>
</evidence>
<evidence type="ECO:0000256" key="3">
    <source>
        <dbReference type="ARBA" id="ARBA00022723"/>
    </source>
</evidence>
<keyword evidence="13" id="KW-1185">Reference proteome</keyword>
<dbReference type="FunFam" id="3.30.160.60:FF:000557">
    <property type="entry name" value="zinc finger and SCAN domain-containing protein 29"/>
    <property type="match status" value="1"/>
</dbReference>
<dbReference type="PANTHER" id="PTHR16515">
    <property type="entry name" value="PR DOMAIN ZINC FINGER PROTEIN"/>
    <property type="match status" value="1"/>
</dbReference>
<evidence type="ECO:0000313" key="12">
    <source>
        <dbReference type="EMBL" id="PAA51847.1"/>
    </source>
</evidence>
<dbReference type="PROSITE" id="PS00028">
    <property type="entry name" value="ZINC_FINGER_C2H2_1"/>
    <property type="match status" value="2"/>
</dbReference>
<dbReference type="EMBL" id="NIVC01003345">
    <property type="protein sequence ID" value="PAA51847.1"/>
    <property type="molecule type" value="Genomic_DNA"/>
</dbReference>
<comment type="caution">
    <text evidence="12">The sequence shown here is derived from an EMBL/GenBank/DDBJ whole genome shotgun (WGS) entry which is preliminary data.</text>
</comment>
<evidence type="ECO:0000259" key="11">
    <source>
        <dbReference type="PROSITE" id="PS50157"/>
    </source>
</evidence>
<protein>
    <recommendedName>
        <fullName evidence="11">C2H2-type domain-containing protein</fullName>
    </recommendedName>
</protein>
<keyword evidence="4" id="KW-0677">Repeat</keyword>
<dbReference type="Gene3D" id="3.30.160.60">
    <property type="entry name" value="Classic Zinc Finger"/>
    <property type="match status" value="2"/>
</dbReference>
<sequence>MKVKPHKCKVCGKRFGFSSDLNTHSRVHTGEKPFECKVCGKRFNQKVHLTTHSKLHT</sequence>
<feature type="domain" description="C2H2-type" evidence="11">
    <location>
        <begin position="6"/>
        <end position="33"/>
    </location>
</feature>
<accession>A0A267DT57</accession>
<name>A0A267DT57_9PLAT</name>
<dbReference type="STRING" id="282301.A0A267DT57"/>
<dbReference type="GO" id="GO:0008270">
    <property type="term" value="F:zinc ion binding"/>
    <property type="evidence" value="ECO:0007669"/>
    <property type="project" value="UniProtKB-KW"/>
</dbReference>
<dbReference type="FunFam" id="3.30.160.60:FF:000933">
    <property type="entry name" value="zinc finger protein 771"/>
    <property type="match status" value="1"/>
</dbReference>
<keyword evidence="6" id="KW-0862">Zinc</keyword>
<evidence type="ECO:0000256" key="8">
    <source>
        <dbReference type="ARBA" id="ARBA00023163"/>
    </source>
</evidence>
<dbReference type="Pfam" id="PF13465">
    <property type="entry name" value="zf-H2C2_2"/>
    <property type="match status" value="1"/>
</dbReference>
<evidence type="ECO:0000256" key="4">
    <source>
        <dbReference type="ARBA" id="ARBA00022737"/>
    </source>
</evidence>
<evidence type="ECO:0000256" key="10">
    <source>
        <dbReference type="PROSITE-ProRule" id="PRU00042"/>
    </source>
</evidence>
<feature type="domain" description="C2H2-type" evidence="11">
    <location>
        <begin position="34"/>
        <end position="57"/>
    </location>
</feature>
<evidence type="ECO:0000313" key="13">
    <source>
        <dbReference type="Proteomes" id="UP000215902"/>
    </source>
</evidence>
<dbReference type="SMART" id="SM00355">
    <property type="entry name" value="ZnF_C2H2"/>
    <property type="match status" value="2"/>
</dbReference>
<dbReference type="InterPro" id="IPR036236">
    <property type="entry name" value="Znf_C2H2_sf"/>
</dbReference>
<organism evidence="12 13">
    <name type="scientific">Macrostomum lignano</name>
    <dbReference type="NCBI Taxonomy" id="282301"/>
    <lineage>
        <taxon>Eukaryota</taxon>
        <taxon>Metazoa</taxon>
        <taxon>Spiralia</taxon>
        <taxon>Lophotrochozoa</taxon>
        <taxon>Platyhelminthes</taxon>
        <taxon>Rhabditophora</taxon>
        <taxon>Macrostomorpha</taxon>
        <taxon>Macrostomida</taxon>
        <taxon>Macrostomidae</taxon>
        <taxon>Macrostomum</taxon>
    </lineage>
</organism>
<keyword evidence="8" id="KW-0804">Transcription</keyword>
<keyword evidence="5 10" id="KW-0863">Zinc-finger</keyword>
<evidence type="ECO:0000256" key="5">
    <source>
        <dbReference type="ARBA" id="ARBA00022771"/>
    </source>
</evidence>
<dbReference type="InterPro" id="IPR013087">
    <property type="entry name" value="Znf_C2H2_type"/>
</dbReference>
<comment type="subcellular location">
    <subcellularLocation>
        <location evidence="1">Nucleus</location>
    </subcellularLocation>
</comment>
<dbReference type="GO" id="GO:0010468">
    <property type="term" value="P:regulation of gene expression"/>
    <property type="evidence" value="ECO:0007669"/>
    <property type="project" value="TreeGrafter"/>
</dbReference>
<dbReference type="SUPFAM" id="SSF57667">
    <property type="entry name" value="beta-beta-alpha zinc fingers"/>
    <property type="match status" value="1"/>
</dbReference>
<proteinExistence type="inferred from homology"/>
<evidence type="ECO:0000256" key="1">
    <source>
        <dbReference type="ARBA" id="ARBA00004123"/>
    </source>
</evidence>
<keyword evidence="7" id="KW-0805">Transcription regulation</keyword>
<comment type="similarity">
    <text evidence="2">Belongs to the krueppel C2H2-type zinc-finger protein family.</text>
</comment>
<evidence type="ECO:0000256" key="6">
    <source>
        <dbReference type="ARBA" id="ARBA00022833"/>
    </source>
</evidence>